<feature type="non-terminal residue" evidence="6">
    <location>
        <position position="71"/>
    </location>
</feature>
<dbReference type="Pfam" id="PF00400">
    <property type="entry name" value="WD40"/>
    <property type="match status" value="1"/>
</dbReference>
<evidence type="ECO:0000256" key="3">
    <source>
        <dbReference type="ARBA" id="ARBA00022737"/>
    </source>
</evidence>
<evidence type="ECO:0000313" key="7">
    <source>
        <dbReference type="Proteomes" id="UP000673691"/>
    </source>
</evidence>
<evidence type="ECO:0000313" key="6">
    <source>
        <dbReference type="EMBL" id="KAG5457237.1"/>
    </source>
</evidence>
<comment type="caution">
    <text evidence="6">The sequence shown here is derived from an EMBL/GenBank/DDBJ whole genome shotgun (WGS) entry which is preliminary data.</text>
</comment>
<evidence type="ECO:0000256" key="2">
    <source>
        <dbReference type="ARBA" id="ARBA00022574"/>
    </source>
</evidence>
<comment type="similarity">
    <text evidence="1">Belongs to the WD repeat G protein beta family.</text>
</comment>
<dbReference type="OrthoDB" id="5572642at2759"/>
<dbReference type="InterPro" id="IPR001680">
    <property type="entry name" value="WD40_rpt"/>
</dbReference>
<dbReference type="Gene3D" id="2.130.10.10">
    <property type="entry name" value="YVTN repeat-like/Quinoprotein amine dehydrogenase"/>
    <property type="match status" value="1"/>
</dbReference>
<protein>
    <recommendedName>
        <fullName evidence="8">Guanine nucleotide-binding protein subunit beta-like protein</fullName>
    </recommendedName>
</protein>
<dbReference type="PROSITE" id="PS50082">
    <property type="entry name" value="WD_REPEATS_2"/>
    <property type="match status" value="1"/>
</dbReference>
<keyword evidence="3" id="KW-0677">Repeat</keyword>
<evidence type="ECO:0008006" key="8">
    <source>
        <dbReference type="Google" id="ProtNLM"/>
    </source>
</evidence>
<organism evidence="6 7">
    <name type="scientific">Olpidium bornovanus</name>
    <dbReference type="NCBI Taxonomy" id="278681"/>
    <lineage>
        <taxon>Eukaryota</taxon>
        <taxon>Fungi</taxon>
        <taxon>Fungi incertae sedis</taxon>
        <taxon>Olpidiomycota</taxon>
        <taxon>Olpidiomycotina</taxon>
        <taxon>Olpidiomycetes</taxon>
        <taxon>Olpidiales</taxon>
        <taxon>Olpidiaceae</taxon>
        <taxon>Olpidium</taxon>
    </lineage>
</organism>
<evidence type="ECO:0000256" key="4">
    <source>
        <dbReference type="ARBA" id="ARBA00023224"/>
    </source>
</evidence>
<dbReference type="GO" id="GO:0007165">
    <property type="term" value="P:signal transduction"/>
    <property type="evidence" value="ECO:0007669"/>
    <property type="project" value="UniProtKB-KW"/>
</dbReference>
<dbReference type="SUPFAM" id="SSF50998">
    <property type="entry name" value="Quinoprotein alcohol dehydrogenase-like"/>
    <property type="match status" value="1"/>
</dbReference>
<dbReference type="InterPro" id="IPR016346">
    <property type="entry name" value="G-protein_beta_1-5"/>
</dbReference>
<name>A0A8H8DGN6_9FUNG</name>
<keyword evidence="2 5" id="KW-0853">WD repeat</keyword>
<dbReference type="InterPro" id="IPR001632">
    <property type="entry name" value="WD40_G-protein_beta-like"/>
</dbReference>
<dbReference type="EMBL" id="JAEFCI010010393">
    <property type="protein sequence ID" value="KAG5457237.1"/>
    <property type="molecule type" value="Genomic_DNA"/>
</dbReference>
<sequence>MNTRTVKSVAAELEALPRIVMKVRRTLKGHLAKIYAMHWASDKRHLVSASQDGKLIVWDAYTMNKVHAIPL</sequence>
<dbReference type="AlphaFoldDB" id="A0A8H8DGN6"/>
<proteinExistence type="inferred from homology"/>
<dbReference type="SMART" id="SM00320">
    <property type="entry name" value="WD40"/>
    <property type="match status" value="1"/>
</dbReference>
<reference evidence="6 7" key="1">
    <citation type="journal article" name="Sci. Rep.">
        <title>Genome-scale phylogenetic analyses confirm Olpidium as the closest living zoosporic fungus to the non-flagellated, terrestrial fungi.</title>
        <authorList>
            <person name="Chang Y."/>
            <person name="Rochon D."/>
            <person name="Sekimoto S."/>
            <person name="Wang Y."/>
            <person name="Chovatia M."/>
            <person name="Sandor L."/>
            <person name="Salamov A."/>
            <person name="Grigoriev I.V."/>
            <person name="Stajich J.E."/>
            <person name="Spatafora J.W."/>
        </authorList>
    </citation>
    <scope>NUCLEOTIDE SEQUENCE [LARGE SCALE GENOMIC DNA]</scope>
    <source>
        <strain evidence="6">S191</strain>
    </source>
</reference>
<gene>
    <name evidence="6" type="ORF">BJ554DRAFT_2803</name>
</gene>
<evidence type="ECO:0000256" key="5">
    <source>
        <dbReference type="PROSITE-ProRule" id="PRU00221"/>
    </source>
</evidence>
<dbReference type="InterPro" id="IPR011047">
    <property type="entry name" value="Quinoprotein_ADH-like_sf"/>
</dbReference>
<evidence type="ECO:0000256" key="1">
    <source>
        <dbReference type="ARBA" id="ARBA00009768"/>
    </source>
</evidence>
<keyword evidence="7" id="KW-1185">Reference proteome</keyword>
<accession>A0A8H8DGN6</accession>
<feature type="repeat" description="WD" evidence="5">
    <location>
        <begin position="27"/>
        <end position="68"/>
    </location>
</feature>
<dbReference type="PRINTS" id="PR00319">
    <property type="entry name" value="GPROTEINB"/>
</dbReference>
<dbReference type="PROSITE" id="PS50294">
    <property type="entry name" value="WD_REPEATS_REGION"/>
    <property type="match status" value="1"/>
</dbReference>
<dbReference type="Proteomes" id="UP000673691">
    <property type="component" value="Unassembled WGS sequence"/>
</dbReference>
<dbReference type="InterPro" id="IPR015943">
    <property type="entry name" value="WD40/YVTN_repeat-like_dom_sf"/>
</dbReference>
<keyword evidence="4" id="KW-0807">Transducer</keyword>
<dbReference type="PANTHER" id="PTHR19850">
    <property type="entry name" value="GUANINE NUCLEOTIDE-BINDING PROTEIN BETA G PROTEIN BETA"/>
    <property type="match status" value="1"/>
</dbReference>